<reference evidence="2" key="1">
    <citation type="submission" date="2013-07" db="EMBL/GenBank/DDBJ databases">
        <title>The Genome Sequence of Cryptococcus pinus CBS10737.</title>
        <authorList>
            <consortium name="The Broad Institute Genome Sequencing Platform"/>
            <person name="Cuomo C."/>
            <person name="Litvintseva A."/>
            <person name="Chen Y."/>
            <person name="Heitman J."/>
            <person name="Sun S."/>
            <person name="Springer D."/>
            <person name="Dromer F."/>
            <person name="Young S.K."/>
            <person name="Zeng Q."/>
            <person name="Gargeya S."/>
            <person name="Fitzgerald M."/>
            <person name="Abouelleil A."/>
            <person name="Alvarado L."/>
            <person name="Berlin A.M."/>
            <person name="Chapman S.B."/>
            <person name="Dewar J."/>
            <person name="Goldberg J."/>
            <person name="Griggs A."/>
            <person name="Gujja S."/>
            <person name="Hansen M."/>
            <person name="Howarth C."/>
            <person name="Imamovic A."/>
            <person name="Larimer J."/>
            <person name="McCowan C."/>
            <person name="Murphy C."/>
            <person name="Pearson M."/>
            <person name="Priest M."/>
            <person name="Roberts A."/>
            <person name="Saif S."/>
            <person name="Shea T."/>
            <person name="Sykes S."/>
            <person name="Wortman J."/>
            <person name="Nusbaum C."/>
            <person name="Birren B."/>
        </authorList>
    </citation>
    <scope>NUCLEOTIDE SEQUENCE [LARGE SCALE GENOMIC DNA]</scope>
    <source>
        <strain evidence="2">CBS 10737</strain>
    </source>
</reference>
<dbReference type="OrthoDB" id="10678578at2759"/>
<feature type="region of interest" description="Disordered" evidence="1">
    <location>
        <begin position="1"/>
        <end position="113"/>
    </location>
</feature>
<gene>
    <name evidence="2" type="ORF">I206_02588</name>
    <name evidence="3" type="ORF">I206_105048</name>
</gene>
<evidence type="ECO:0000313" key="2">
    <source>
        <dbReference type="EMBL" id="OCF51872.1"/>
    </source>
</evidence>
<dbReference type="AlphaFoldDB" id="A0A1B9I8F6"/>
<dbReference type="GeneID" id="30170957"/>
<dbReference type="EMBL" id="KV700115">
    <property type="protein sequence ID" value="OCF51872.1"/>
    <property type="molecule type" value="Genomic_DNA"/>
</dbReference>
<organism evidence="2">
    <name type="scientific">Kwoniella pini CBS 10737</name>
    <dbReference type="NCBI Taxonomy" id="1296096"/>
    <lineage>
        <taxon>Eukaryota</taxon>
        <taxon>Fungi</taxon>
        <taxon>Dikarya</taxon>
        <taxon>Basidiomycota</taxon>
        <taxon>Agaricomycotina</taxon>
        <taxon>Tremellomycetes</taxon>
        <taxon>Tremellales</taxon>
        <taxon>Cryptococcaceae</taxon>
        <taxon>Kwoniella</taxon>
    </lineage>
</organism>
<proteinExistence type="predicted"/>
<evidence type="ECO:0000313" key="3">
    <source>
        <dbReference type="EMBL" id="WWC71095.1"/>
    </source>
</evidence>
<feature type="compositionally biased region" description="Basic and acidic residues" evidence="1">
    <location>
        <begin position="85"/>
        <end position="110"/>
    </location>
</feature>
<dbReference type="Proteomes" id="UP000094020">
    <property type="component" value="Chromosome 6"/>
</dbReference>
<evidence type="ECO:0000256" key="1">
    <source>
        <dbReference type="SAM" id="MobiDB-lite"/>
    </source>
</evidence>
<reference evidence="3" key="4">
    <citation type="submission" date="2024-02" db="EMBL/GenBank/DDBJ databases">
        <title>Comparative genomics of Cryptococcus and Kwoniella reveals pathogenesis evolution and contrasting modes of karyotype evolution via chromosome fusion or intercentromeric recombination.</title>
        <authorList>
            <person name="Coelho M.A."/>
            <person name="David-Palma M."/>
            <person name="Shea T."/>
            <person name="Bowers K."/>
            <person name="McGinley-Smith S."/>
            <person name="Mohammad A.W."/>
            <person name="Gnirke A."/>
            <person name="Yurkov A.M."/>
            <person name="Nowrousian M."/>
            <person name="Sun S."/>
            <person name="Cuomo C.A."/>
            <person name="Heitman J."/>
        </authorList>
    </citation>
    <scope>NUCLEOTIDE SEQUENCE</scope>
    <source>
        <strain evidence="3">CBS 10737</strain>
    </source>
</reference>
<dbReference type="RefSeq" id="XP_019013091.1">
    <property type="nucleotide sequence ID" value="XM_019154351.1"/>
</dbReference>
<protein>
    <submittedName>
        <fullName evidence="2">Uncharacterized protein</fullName>
    </submittedName>
</protein>
<reference evidence="2" key="3">
    <citation type="submission" date="2016-07" db="EMBL/GenBank/DDBJ databases">
        <title>Evolution of pathogenesis and genome organization in the Tremellales.</title>
        <authorList>
            <person name="Cuomo C."/>
            <person name="Litvintseva A."/>
            <person name="Heitman J."/>
            <person name="Chen Y."/>
            <person name="Sun S."/>
            <person name="Springer D."/>
            <person name="Dromer F."/>
            <person name="Young S."/>
            <person name="Zeng Q."/>
            <person name="Chapman S."/>
            <person name="Gujja S."/>
            <person name="Saif S."/>
            <person name="Birren B."/>
        </authorList>
    </citation>
    <scope>NUCLEOTIDE SEQUENCE</scope>
    <source>
        <strain evidence="2">CBS 10737</strain>
    </source>
</reference>
<accession>A0A1B9I8F6</accession>
<name>A0A1B9I8F6_9TREE</name>
<dbReference type="EMBL" id="CP144524">
    <property type="protein sequence ID" value="WWC71095.1"/>
    <property type="molecule type" value="Genomic_DNA"/>
</dbReference>
<dbReference type="KEGG" id="kpin:30170957"/>
<keyword evidence="4" id="KW-1185">Reference proteome</keyword>
<sequence length="316" mass="34953">MTNNNTPRLLPQLQPGRQNLKRKREASPCHFGVPRPSRGPEKDNSSISPYHHHSTQIPSVLEDPSASIPHLDKGKKRKSQSKGWSEGEKKERSNRRRGECRYRRTVEKPRPPPSWLIASSPTYHPALPTLPIPSTSFGIYRRPTSHSETSQTTVQLPLLSTNPHTSSTTYMDLSPEARAYSTIDPCQIATAPLSQAALSQQASLSPSDLLHPSSLVGKPYLSDQYQIDPISQGPWAHCPSLTPSLGWNKGKGSIDDNTFLGIAVTDPRPPMLQPISLRNVIPVISPHPHPSTQVQSRLADITNTAIYGNWLENPYS</sequence>
<evidence type="ECO:0000313" key="4">
    <source>
        <dbReference type="Proteomes" id="UP000094020"/>
    </source>
</evidence>
<reference evidence="3" key="2">
    <citation type="submission" date="2013-07" db="EMBL/GenBank/DDBJ databases">
        <authorList>
            <consortium name="The Broad Institute Genome Sequencing Platform"/>
            <person name="Cuomo C."/>
            <person name="Litvintseva A."/>
            <person name="Chen Y."/>
            <person name="Heitman J."/>
            <person name="Sun S."/>
            <person name="Springer D."/>
            <person name="Dromer F."/>
            <person name="Young S.K."/>
            <person name="Zeng Q."/>
            <person name="Gargeya S."/>
            <person name="Fitzgerald M."/>
            <person name="Abouelleil A."/>
            <person name="Alvarado L."/>
            <person name="Berlin A.M."/>
            <person name="Chapman S.B."/>
            <person name="Dewar J."/>
            <person name="Goldberg J."/>
            <person name="Griggs A."/>
            <person name="Gujja S."/>
            <person name="Hansen M."/>
            <person name="Howarth C."/>
            <person name="Imamovic A."/>
            <person name="Larimer J."/>
            <person name="McCowan C."/>
            <person name="Murphy C."/>
            <person name="Pearson M."/>
            <person name="Priest M."/>
            <person name="Roberts A."/>
            <person name="Saif S."/>
            <person name="Shea T."/>
            <person name="Sykes S."/>
            <person name="Wortman J."/>
            <person name="Nusbaum C."/>
            <person name="Birren B."/>
        </authorList>
    </citation>
    <scope>NUCLEOTIDE SEQUENCE</scope>
    <source>
        <strain evidence="3">CBS 10737</strain>
    </source>
</reference>